<proteinExistence type="inferred from homology"/>
<evidence type="ECO:0000256" key="4">
    <source>
        <dbReference type="PIRSR" id="PIRSR000097-1"/>
    </source>
</evidence>
<dbReference type="GO" id="GO:0008106">
    <property type="term" value="F:alcohol dehydrogenase (NADP+) activity"/>
    <property type="evidence" value="ECO:0007669"/>
    <property type="project" value="InterPro"/>
</dbReference>
<evidence type="ECO:0000256" key="2">
    <source>
        <dbReference type="ARBA" id="ARBA00022857"/>
    </source>
</evidence>
<keyword evidence="3" id="KW-0560">Oxidoreductase</keyword>
<evidence type="ECO:0000259" key="7">
    <source>
        <dbReference type="Pfam" id="PF00248"/>
    </source>
</evidence>
<dbReference type="InterPro" id="IPR018170">
    <property type="entry name" value="Aldo/ket_reductase_CS"/>
</dbReference>
<sequence>MHTLKYQNADQMPILGLGTWKSAPGEVYTAVKEAVKMGYRHIDCAAIYGNEKEIGQALSELIQEEVVKREELWITSKLWNNGHGKDNVVPALKQTLADLQLEYLDLYLIHWPVAFKPGVMGAEKAEDYLSLEEQPIADTWLGMEEAVKLGLTRNIGVSNFSVTKLKALMEVASIKPEMNQVELHPYFQQNQMVEYCHSNNIHVTAYSPLGSSDRPEGLKQEDEPILLEDKNIEAIAKAKNVSIAQVILAWIVQRGISVIPKSVNPARLKQNLASADITLSEAEMQQMEALNIDRRYVDGKFWEVPGGPYTVANVWD</sequence>
<dbReference type="PIRSF" id="PIRSF000097">
    <property type="entry name" value="AKR"/>
    <property type="match status" value="1"/>
</dbReference>
<feature type="binding site" evidence="5">
    <location>
        <position position="110"/>
    </location>
    <ligand>
        <name>substrate</name>
    </ligand>
</feature>
<dbReference type="OrthoDB" id="9804790at2"/>
<dbReference type="FunFam" id="3.20.20.100:FF:000006">
    <property type="entry name" value="Aldo-keto reductase family 1 member A1"/>
    <property type="match status" value="1"/>
</dbReference>
<dbReference type="InterPro" id="IPR020471">
    <property type="entry name" value="AKR"/>
</dbReference>
<feature type="site" description="Lowers pKa of active site Tyr" evidence="6">
    <location>
        <position position="77"/>
    </location>
</feature>
<dbReference type="CDD" id="cd19123">
    <property type="entry name" value="AKR_AKR3G1"/>
    <property type="match status" value="1"/>
</dbReference>
<dbReference type="PROSITE" id="PS00062">
    <property type="entry name" value="ALDOKETO_REDUCTASE_2"/>
    <property type="match status" value="1"/>
</dbReference>
<evidence type="ECO:0000256" key="6">
    <source>
        <dbReference type="PIRSR" id="PIRSR000097-3"/>
    </source>
</evidence>
<reference evidence="8 9" key="1">
    <citation type="submission" date="2018-05" db="EMBL/GenBank/DDBJ databases">
        <title>Marinifilum breve JC075T sp. nov., a marine bacterium isolated from Yongle Blue Hole in the South China Sea.</title>
        <authorList>
            <person name="Fu T."/>
        </authorList>
    </citation>
    <scope>NUCLEOTIDE SEQUENCE [LARGE SCALE GENOMIC DNA]</scope>
    <source>
        <strain evidence="8 9">JC075</strain>
    </source>
</reference>
<dbReference type="RefSeq" id="WP_110359618.1">
    <property type="nucleotide sequence ID" value="NZ_QFLI01000002.1"/>
</dbReference>
<dbReference type="AlphaFoldDB" id="A0A2V4AD92"/>
<accession>A0A2V4AD92</accession>
<dbReference type="InterPro" id="IPR036812">
    <property type="entry name" value="NAD(P)_OxRdtase_dom_sf"/>
</dbReference>
<evidence type="ECO:0000256" key="5">
    <source>
        <dbReference type="PIRSR" id="PIRSR000097-2"/>
    </source>
</evidence>
<evidence type="ECO:0000313" key="9">
    <source>
        <dbReference type="Proteomes" id="UP000248079"/>
    </source>
</evidence>
<keyword evidence="2" id="KW-0521">NADP</keyword>
<keyword evidence="9" id="KW-1185">Reference proteome</keyword>
<dbReference type="Pfam" id="PF00248">
    <property type="entry name" value="Aldo_ket_red"/>
    <property type="match status" value="1"/>
</dbReference>
<feature type="domain" description="NADP-dependent oxidoreductase" evidence="7">
    <location>
        <begin position="15"/>
        <end position="291"/>
    </location>
</feature>
<comment type="similarity">
    <text evidence="1">Belongs to the aldo/keto reductase family.</text>
</comment>
<protein>
    <submittedName>
        <fullName evidence="8">Aldehyde oxidoreductase</fullName>
    </submittedName>
</protein>
<dbReference type="PANTHER" id="PTHR11732">
    <property type="entry name" value="ALDO/KETO REDUCTASE"/>
    <property type="match status" value="1"/>
</dbReference>
<comment type="caution">
    <text evidence="8">The sequence shown here is derived from an EMBL/GenBank/DDBJ whole genome shotgun (WGS) entry which is preliminary data.</text>
</comment>
<dbReference type="Proteomes" id="UP000248079">
    <property type="component" value="Unassembled WGS sequence"/>
</dbReference>
<feature type="active site" description="Proton donor" evidence="4">
    <location>
        <position position="48"/>
    </location>
</feature>
<dbReference type="EMBL" id="QFLI01000002">
    <property type="protein sequence ID" value="PXY01984.1"/>
    <property type="molecule type" value="Genomic_DNA"/>
</dbReference>
<organism evidence="8 9">
    <name type="scientific">Marinifilum breve</name>
    <dbReference type="NCBI Taxonomy" id="2184082"/>
    <lineage>
        <taxon>Bacteria</taxon>
        <taxon>Pseudomonadati</taxon>
        <taxon>Bacteroidota</taxon>
        <taxon>Bacteroidia</taxon>
        <taxon>Marinilabiliales</taxon>
        <taxon>Marinifilaceae</taxon>
    </lineage>
</organism>
<dbReference type="PRINTS" id="PR00069">
    <property type="entry name" value="ALDKETRDTASE"/>
</dbReference>
<dbReference type="InterPro" id="IPR023210">
    <property type="entry name" value="NADP_OxRdtase_dom"/>
</dbReference>
<evidence type="ECO:0000256" key="1">
    <source>
        <dbReference type="ARBA" id="ARBA00007905"/>
    </source>
</evidence>
<evidence type="ECO:0000256" key="3">
    <source>
        <dbReference type="ARBA" id="ARBA00023002"/>
    </source>
</evidence>
<dbReference type="InterPro" id="IPR044496">
    <property type="entry name" value="AKR3G"/>
</dbReference>
<name>A0A2V4AD92_9BACT</name>
<dbReference type="PROSITE" id="PS00798">
    <property type="entry name" value="ALDOKETO_REDUCTASE_1"/>
    <property type="match status" value="1"/>
</dbReference>
<gene>
    <name evidence="8" type="ORF">DF185_04870</name>
</gene>
<evidence type="ECO:0000313" key="8">
    <source>
        <dbReference type="EMBL" id="PXY01984.1"/>
    </source>
</evidence>
<dbReference type="Gene3D" id="3.20.20.100">
    <property type="entry name" value="NADP-dependent oxidoreductase domain"/>
    <property type="match status" value="1"/>
</dbReference>
<dbReference type="SUPFAM" id="SSF51430">
    <property type="entry name" value="NAD(P)-linked oxidoreductase"/>
    <property type="match status" value="1"/>
</dbReference>